<dbReference type="AlphaFoldDB" id="A0A158KR43"/>
<accession>A0A158KR43</accession>
<dbReference type="Proteomes" id="UP000054770">
    <property type="component" value="Unassembled WGS sequence"/>
</dbReference>
<keyword evidence="2" id="KW-1185">Reference proteome</keyword>
<evidence type="ECO:0000313" key="1">
    <source>
        <dbReference type="EMBL" id="SAL83060.1"/>
    </source>
</evidence>
<proteinExistence type="predicted"/>
<name>A0A158KR43_9BURK</name>
<reference evidence="1" key="1">
    <citation type="submission" date="2016-01" db="EMBL/GenBank/DDBJ databases">
        <authorList>
            <person name="Peeters C."/>
        </authorList>
    </citation>
    <scope>NUCLEOTIDE SEQUENCE [LARGE SCALE GENOMIC DNA]</scope>
    <source>
        <strain evidence="1">LMG 22940</strain>
    </source>
</reference>
<gene>
    <name evidence="1" type="ORF">AWB68_06763</name>
</gene>
<dbReference type="EMBL" id="FCON02000131">
    <property type="protein sequence ID" value="SAL83060.1"/>
    <property type="molecule type" value="Genomic_DNA"/>
</dbReference>
<sequence>MLVGPPMAGMRLLLLSHRAHGIAHRQEALVPGVRASPAMLSYPTVQRNHCLSDEYLAAEDG</sequence>
<evidence type="ECO:0000313" key="2">
    <source>
        <dbReference type="Proteomes" id="UP000054770"/>
    </source>
</evidence>
<protein>
    <submittedName>
        <fullName evidence="1">Uncharacterized protein</fullName>
    </submittedName>
</protein>
<comment type="caution">
    <text evidence="1">The sequence shown here is derived from an EMBL/GenBank/DDBJ whole genome shotgun (WGS) entry which is preliminary data.</text>
</comment>
<organism evidence="1 2">
    <name type="scientific">Caballeronia choica</name>
    <dbReference type="NCBI Taxonomy" id="326476"/>
    <lineage>
        <taxon>Bacteria</taxon>
        <taxon>Pseudomonadati</taxon>
        <taxon>Pseudomonadota</taxon>
        <taxon>Betaproteobacteria</taxon>
        <taxon>Burkholderiales</taxon>
        <taxon>Burkholderiaceae</taxon>
        <taxon>Caballeronia</taxon>
    </lineage>
</organism>